<keyword evidence="3" id="KW-0378">Hydrolase</keyword>
<dbReference type="InterPro" id="IPR000994">
    <property type="entry name" value="Pept_M24"/>
</dbReference>
<dbReference type="OrthoDB" id="9806388at2"/>
<dbReference type="RefSeq" id="WP_076342965.1">
    <property type="nucleotide sequence ID" value="NZ_CP019082.1"/>
</dbReference>
<dbReference type="AlphaFoldDB" id="A0A1U7CIF5"/>
<evidence type="ECO:0000313" key="3">
    <source>
        <dbReference type="EMBL" id="APW58686.1"/>
    </source>
</evidence>
<dbReference type="Pfam" id="PF00557">
    <property type="entry name" value="Peptidase_M24"/>
    <property type="match status" value="1"/>
</dbReference>
<protein>
    <submittedName>
        <fullName evidence="3">Putative peptidase</fullName>
        <ecNumber evidence="3">3.4.-.-</ecNumber>
    </submittedName>
</protein>
<dbReference type="EC" id="3.4.-.-" evidence="3"/>
<name>A0A1U7CIF5_9BACT</name>
<accession>A0A1U7CIF5</accession>
<dbReference type="InterPro" id="IPR036005">
    <property type="entry name" value="Creatinase/aminopeptidase-like"/>
</dbReference>
<dbReference type="GO" id="GO:0016787">
    <property type="term" value="F:hydrolase activity"/>
    <property type="evidence" value="ECO:0007669"/>
    <property type="project" value="UniProtKB-KW"/>
</dbReference>
<feature type="domain" description="Creatinase N-terminal" evidence="2">
    <location>
        <begin position="20"/>
        <end position="154"/>
    </location>
</feature>
<dbReference type="KEGG" id="pbor:BSF38_00086"/>
<feature type="domain" description="Peptidase M24" evidence="1">
    <location>
        <begin position="164"/>
        <end position="371"/>
    </location>
</feature>
<organism evidence="3 4">
    <name type="scientific">Paludisphaera borealis</name>
    <dbReference type="NCBI Taxonomy" id="1387353"/>
    <lineage>
        <taxon>Bacteria</taxon>
        <taxon>Pseudomonadati</taxon>
        <taxon>Planctomycetota</taxon>
        <taxon>Planctomycetia</taxon>
        <taxon>Isosphaerales</taxon>
        <taxon>Isosphaeraceae</taxon>
        <taxon>Paludisphaera</taxon>
    </lineage>
</organism>
<dbReference type="InterPro" id="IPR050659">
    <property type="entry name" value="Peptidase_M24B"/>
</dbReference>
<dbReference type="Gene3D" id="3.40.350.10">
    <property type="entry name" value="Creatinase/prolidase N-terminal domain"/>
    <property type="match status" value="1"/>
</dbReference>
<evidence type="ECO:0000259" key="2">
    <source>
        <dbReference type="Pfam" id="PF01321"/>
    </source>
</evidence>
<dbReference type="Proteomes" id="UP000186309">
    <property type="component" value="Chromosome"/>
</dbReference>
<dbReference type="PANTHER" id="PTHR46112">
    <property type="entry name" value="AMINOPEPTIDASE"/>
    <property type="match status" value="1"/>
</dbReference>
<dbReference type="Gene3D" id="3.90.230.10">
    <property type="entry name" value="Creatinase/methionine aminopeptidase superfamily"/>
    <property type="match status" value="1"/>
</dbReference>
<dbReference type="SUPFAM" id="SSF55920">
    <property type="entry name" value="Creatinase/aminopeptidase"/>
    <property type="match status" value="1"/>
</dbReference>
<dbReference type="PANTHER" id="PTHR46112:SF2">
    <property type="entry name" value="XAA-PRO AMINOPEPTIDASE P-RELATED"/>
    <property type="match status" value="1"/>
</dbReference>
<dbReference type="Pfam" id="PF01321">
    <property type="entry name" value="Creatinase_N"/>
    <property type="match status" value="1"/>
</dbReference>
<dbReference type="SUPFAM" id="SSF53092">
    <property type="entry name" value="Creatinase/prolidase N-terminal domain"/>
    <property type="match status" value="1"/>
</dbReference>
<keyword evidence="4" id="KW-1185">Reference proteome</keyword>
<reference evidence="4" key="1">
    <citation type="submission" date="2016-12" db="EMBL/GenBank/DDBJ databases">
        <title>Comparative genomics of four Isosphaeraceae planctomycetes: a common pool of plasmids and glycoside hydrolase genes.</title>
        <authorList>
            <person name="Ivanova A."/>
        </authorList>
    </citation>
    <scope>NUCLEOTIDE SEQUENCE [LARGE SCALE GENOMIC DNA]</scope>
    <source>
        <strain evidence="4">PX4</strain>
    </source>
</reference>
<sequence length="386" mass="41769">MLTREGCLARRRRLWEATAGTIDAIVITQPESLVYFAGFRASPFTFRSSESSAALILLPDRAILIADDLLDPYLAESHVDATAAFSWYAGERPAPHRGDRLVEAFTEAWPRTAGSRLGVEYASIPAGILDGVSGISDDQAFEVSNIDPIVRELRRAKDADELALLRRSARAGEAAHAAALDRMRPGMTELDAFLIVQEAAVREAGEPVQVYGDFVASGGPDAIEPPRTPRLRNRPIRAGELLLLDFSVVVHGYRADFTNTFVVGGEPTARQRAMADACLGALAAGEALLGPDREARAIDAAVRGYFASLKLDSYFQSHSGHGLGLGHPEPPFLVPDSDETLAVGDVVALEPSINAPEVGLMRFERNYLITENGCELLTRHRLTLTP</sequence>
<dbReference type="CDD" id="cd01066">
    <property type="entry name" value="APP_MetAP"/>
    <property type="match status" value="1"/>
</dbReference>
<evidence type="ECO:0000259" key="1">
    <source>
        <dbReference type="Pfam" id="PF00557"/>
    </source>
</evidence>
<dbReference type="STRING" id="1387353.BSF38_00086"/>
<dbReference type="InterPro" id="IPR000587">
    <property type="entry name" value="Creatinase_N"/>
</dbReference>
<dbReference type="InterPro" id="IPR029149">
    <property type="entry name" value="Creatin/AminoP/Spt16_N"/>
</dbReference>
<evidence type="ECO:0000313" key="4">
    <source>
        <dbReference type="Proteomes" id="UP000186309"/>
    </source>
</evidence>
<gene>
    <name evidence="3" type="ORF">BSF38_00086</name>
</gene>
<dbReference type="EMBL" id="CP019082">
    <property type="protein sequence ID" value="APW58686.1"/>
    <property type="molecule type" value="Genomic_DNA"/>
</dbReference>
<proteinExistence type="predicted"/>